<proteinExistence type="inferred from homology"/>
<accession>A0A0R1V7F3</accession>
<dbReference type="InterPro" id="IPR017850">
    <property type="entry name" value="Alkaline_phosphatase_core_sf"/>
</dbReference>
<evidence type="ECO:0000256" key="1">
    <source>
        <dbReference type="ARBA" id="ARBA00010373"/>
    </source>
</evidence>
<reference evidence="6 7" key="1">
    <citation type="journal article" date="2015" name="Genome Announc.">
        <title>Expanding the biotechnology potential of lactobacilli through comparative genomics of 213 strains and associated genera.</title>
        <authorList>
            <person name="Sun Z."/>
            <person name="Harris H.M."/>
            <person name="McCann A."/>
            <person name="Guo C."/>
            <person name="Argimon S."/>
            <person name="Zhang W."/>
            <person name="Yang X."/>
            <person name="Jeffery I.B."/>
            <person name="Cooney J.C."/>
            <person name="Kagawa T.F."/>
            <person name="Liu W."/>
            <person name="Song Y."/>
            <person name="Salvetti E."/>
            <person name="Wrobel A."/>
            <person name="Rasinkangas P."/>
            <person name="Parkhill J."/>
            <person name="Rea M.C."/>
            <person name="O'Sullivan O."/>
            <person name="Ritari J."/>
            <person name="Douillard F.P."/>
            <person name="Paul Ross R."/>
            <person name="Yang R."/>
            <person name="Briner A.E."/>
            <person name="Felis G.E."/>
            <person name="de Vos W.M."/>
            <person name="Barrangou R."/>
            <person name="Klaenhammer T.R."/>
            <person name="Caufield P.W."/>
            <person name="Cui Y."/>
            <person name="Zhang H."/>
            <person name="O'Toole P.W."/>
        </authorList>
    </citation>
    <scope>NUCLEOTIDE SEQUENCE [LARGE SCALE GENOMIC DNA]</scope>
    <source>
        <strain evidence="6 7">DSM 18382</strain>
    </source>
</reference>
<dbReference type="InterPro" id="IPR006124">
    <property type="entry name" value="Metalloenzyme"/>
</dbReference>
<dbReference type="GO" id="GO:0009117">
    <property type="term" value="P:nucleotide metabolic process"/>
    <property type="evidence" value="ECO:0007669"/>
    <property type="project" value="InterPro"/>
</dbReference>
<dbReference type="GO" id="GO:0008973">
    <property type="term" value="F:phosphopentomutase activity"/>
    <property type="evidence" value="ECO:0007669"/>
    <property type="project" value="InterPro"/>
</dbReference>
<name>A0A0R1V7F3_9LACO</name>
<keyword evidence="2" id="KW-0479">Metal-binding</keyword>
<dbReference type="Gene3D" id="3.40.720.10">
    <property type="entry name" value="Alkaline Phosphatase, subunit A"/>
    <property type="match status" value="1"/>
</dbReference>
<gene>
    <name evidence="6" type="ORF">FD41_GL001577</name>
</gene>
<dbReference type="GO" id="GO:0000287">
    <property type="term" value="F:magnesium ion binding"/>
    <property type="evidence" value="ECO:0007669"/>
    <property type="project" value="InterPro"/>
</dbReference>
<dbReference type="EMBL" id="AZFY01000151">
    <property type="protein sequence ID" value="KRM01438.1"/>
    <property type="molecule type" value="Genomic_DNA"/>
</dbReference>
<keyword evidence="4" id="KW-0413">Isomerase</keyword>
<dbReference type="PANTHER" id="PTHR21110">
    <property type="entry name" value="PHOSPHOPENTOMUTASE"/>
    <property type="match status" value="1"/>
</dbReference>
<dbReference type="PANTHER" id="PTHR21110:SF0">
    <property type="entry name" value="PHOSPHOPENTOMUTASE"/>
    <property type="match status" value="1"/>
</dbReference>
<protein>
    <submittedName>
        <fullName evidence="6">Phosphopentomutase</fullName>
    </submittedName>
</protein>
<evidence type="ECO:0000313" key="7">
    <source>
        <dbReference type="Proteomes" id="UP000051966"/>
    </source>
</evidence>
<dbReference type="GO" id="GO:0005829">
    <property type="term" value="C:cytosol"/>
    <property type="evidence" value="ECO:0007669"/>
    <property type="project" value="TreeGrafter"/>
</dbReference>
<dbReference type="InterPro" id="IPR010045">
    <property type="entry name" value="DeoB"/>
</dbReference>
<comment type="caution">
    <text evidence="6">The sequence shown here is derived from an EMBL/GenBank/DDBJ whole genome shotgun (WGS) entry which is preliminary data.</text>
</comment>
<evidence type="ECO:0000256" key="2">
    <source>
        <dbReference type="ARBA" id="ARBA00022723"/>
    </source>
</evidence>
<organism evidence="6 7">
    <name type="scientific">Lentilactobacillus farraginis DSM 18382 = JCM 14108</name>
    <dbReference type="NCBI Taxonomy" id="1423743"/>
    <lineage>
        <taxon>Bacteria</taxon>
        <taxon>Bacillati</taxon>
        <taxon>Bacillota</taxon>
        <taxon>Bacilli</taxon>
        <taxon>Lactobacillales</taxon>
        <taxon>Lactobacillaceae</taxon>
        <taxon>Lentilactobacillus</taxon>
    </lineage>
</organism>
<comment type="similarity">
    <text evidence="1">Belongs to the phosphopentomutase family.</text>
</comment>
<evidence type="ECO:0000313" key="6">
    <source>
        <dbReference type="EMBL" id="KRM01438.1"/>
    </source>
</evidence>
<keyword evidence="3" id="KW-0464">Manganese</keyword>
<dbReference type="PATRIC" id="fig|1423743.5.peg.1635"/>
<feature type="domain" description="Metalloenzyme" evidence="5">
    <location>
        <begin position="21"/>
        <end position="279"/>
    </location>
</feature>
<dbReference type="SUPFAM" id="SSF53649">
    <property type="entry name" value="Alkaline phosphatase-like"/>
    <property type="match status" value="1"/>
</dbReference>
<dbReference type="Pfam" id="PF01676">
    <property type="entry name" value="Metalloenzyme"/>
    <property type="match status" value="1"/>
</dbReference>
<dbReference type="Proteomes" id="UP000051966">
    <property type="component" value="Unassembled WGS sequence"/>
</dbReference>
<dbReference type="AlphaFoldDB" id="A0A0R1V7F3"/>
<keyword evidence="7" id="KW-1185">Reference proteome</keyword>
<evidence type="ECO:0000259" key="5">
    <source>
        <dbReference type="Pfam" id="PF01676"/>
    </source>
</evidence>
<dbReference type="GO" id="GO:0043094">
    <property type="term" value="P:metabolic compound salvage"/>
    <property type="evidence" value="ECO:0007669"/>
    <property type="project" value="InterPro"/>
</dbReference>
<evidence type="ECO:0000256" key="4">
    <source>
        <dbReference type="ARBA" id="ARBA00023235"/>
    </source>
</evidence>
<sequence>MKWLLAVNFWPKRGITMDFQRIVIIDLASLGIGEASDANRYHSVGADTLGHIAGQAGEMLQLPTLGKLGLGNIRTENPVPGLPAVEKPAGFYGKIHVQSLGNQPQGGIREMLDYQDGIRVTSVIDPLVKGSDDYARSVMITNYQSYISNQNLADIVAVNRDSLAFQTLHHEVVSPFNGLIYMSVQDLPRAAADGDPKAYLEILRDADRHIAQVMSEMKRTDLLVITATFANDLTAAVSPTREYLPLIIYYPAIETGRPLGVRHSLADIGATIADMFSLNYDKESIGHSFLSEVSS</sequence>
<evidence type="ECO:0000256" key="3">
    <source>
        <dbReference type="ARBA" id="ARBA00023211"/>
    </source>
</evidence>